<feature type="region of interest" description="Disordered" evidence="4">
    <location>
        <begin position="667"/>
        <end position="740"/>
    </location>
</feature>
<dbReference type="GO" id="GO:0008285">
    <property type="term" value="P:negative regulation of cell population proliferation"/>
    <property type="evidence" value="ECO:0007669"/>
    <property type="project" value="TreeGrafter"/>
</dbReference>
<dbReference type="InterPro" id="IPR001202">
    <property type="entry name" value="WW_dom"/>
</dbReference>
<feature type="compositionally biased region" description="Low complexity" evidence="4">
    <location>
        <begin position="717"/>
        <end position="727"/>
    </location>
</feature>
<feature type="domain" description="SARAH" evidence="6">
    <location>
        <begin position="355"/>
        <end position="402"/>
    </location>
</feature>
<dbReference type="InterPro" id="IPR036020">
    <property type="entry name" value="WW_dom_sf"/>
</dbReference>
<dbReference type="InterPro" id="IPR030030">
    <property type="entry name" value="Sav"/>
</dbReference>
<accession>A0A6J8EFT5</accession>
<feature type="domain" description="WW" evidence="5">
    <location>
        <begin position="266"/>
        <end position="299"/>
    </location>
</feature>
<dbReference type="Pfam" id="PF00397">
    <property type="entry name" value="WW"/>
    <property type="match status" value="1"/>
</dbReference>
<sequence length="740" mass="84960">MVLLRLYLLPNYHTTLTVKLSRKYVKRDTPPMLRNYHTPVRQTVRRSVKTPAFYAPQQAATSLISYRPPSVHTPPTTHDLRNFPQTQRPSRLPSQTFGHLSTGIQNLNISERNAQTGSNSSLETGSESGQSSSSGYQSGNTGVRKLSGNVQNLGTVGEDFDDNSNYYHGNFNTEAYSQYDENYQIQQHHQEIRNLYAQKNMSTQQNLYTSAQRDNPITVTSASGGFCGQDMLLPHGWTIDWTVRGRKYYIDHNTHTTHWSHPLEKESLPTGWERIESKEFGVYYVNHIKKTAQYPHPCAQSIPNMLSSQPPLPGALEYRPSRQPNVLVPANPYLNSAIPQWLHVYSRGAPEHDHKLKWDLFRLNELEHFDALLVRLNRQDIEDIVLKYEHFRSALVIEMERRRQEKEIEMLKQSVENPQLPVTTTGNKLLPFSKMNNPMGQNLPINPMGNDQFLSQKPESKQMLYMQSHVNEQPKPSVISNDHPRVGQPQLIYSQPTGMFGPTRIMVNRDLEQEHLELQREMQLQSQQQQRIQQLEQQYQQLLQQYQAQHKQPWISPTTANVTVYSPSIQYRQPMQQVQLRQPVSQPQLQSHMLMHRPPPSLSPAMQDQTVHGQLQPQSMQIMRHQQPPVHIQQAQPVQFIQQPILSHHGQLTTSQQQANLTQHITQSTPLSQGNPSQLINQSAPQLQNSSQHINQSTQHSQQNMHMIQNEQSVVTNAQGQQANAQQTSRALTQNIETKV</sequence>
<keyword evidence="2" id="KW-0677">Repeat</keyword>
<reference evidence="7 8" key="1">
    <citation type="submission" date="2020-06" db="EMBL/GenBank/DDBJ databases">
        <authorList>
            <person name="Li R."/>
            <person name="Bekaert M."/>
        </authorList>
    </citation>
    <scope>NUCLEOTIDE SEQUENCE [LARGE SCALE GENOMIC DNA]</scope>
    <source>
        <strain evidence="8">wild</strain>
    </source>
</reference>
<gene>
    <name evidence="7" type="ORF">MCOR_51874</name>
</gene>
<proteinExistence type="predicted"/>
<feature type="compositionally biased region" description="Polar residues" evidence="4">
    <location>
        <begin position="83"/>
        <end position="99"/>
    </location>
</feature>
<feature type="compositionally biased region" description="Polar residues" evidence="4">
    <location>
        <begin position="728"/>
        <end position="740"/>
    </location>
</feature>
<dbReference type="Proteomes" id="UP000507470">
    <property type="component" value="Unassembled WGS sequence"/>
</dbReference>
<evidence type="ECO:0000256" key="1">
    <source>
        <dbReference type="ARBA" id="ARBA00022553"/>
    </source>
</evidence>
<feature type="coiled-coil region" evidence="3">
    <location>
        <begin position="508"/>
        <end position="552"/>
    </location>
</feature>
<dbReference type="PROSITE" id="PS50951">
    <property type="entry name" value="SARAH"/>
    <property type="match status" value="1"/>
</dbReference>
<dbReference type="OrthoDB" id="5339429at2759"/>
<dbReference type="FunFam" id="2.20.70.10:FF:000035">
    <property type="entry name" value="Salvador homolog 1 (Drosophila)"/>
    <property type="match status" value="1"/>
</dbReference>
<dbReference type="GO" id="GO:0043065">
    <property type="term" value="P:positive regulation of apoptotic process"/>
    <property type="evidence" value="ECO:0007669"/>
    <property type="project" value="TreeGrafter"/>
</dbReference>
<dbReference type="PANTHER" id="PTHR47522">
    <property type="entry name" value="SALVADOR FAMILY WW DOMAIN-CONTAINING PROTEIN 1"/>
    <property type="match status" value="1"/>
</dbReference>
<dbReference type="GO" id="GO:0035329">
    <property type="term" value="P:hippo signaling"/>
    <property type="evidence" value="ECO:0007669"/>
    <property type="project" value="InterPro"/>
</dbReference>
<feature type="compositionally biased region" description="Low complexity" evidence="4">
    <location>
        <begin position="120"/>
        <end position="142"/>
    </location>
</feature>
<dbReference type="SMART" id="SM00456">
    <property type="entry name" value="WW"/>
    <property type="match status" value="2"/>
</dbReference>
<dbReference type="PROSITE" id="PS50020">
    <property type="entry name" value="WW_DOMAIN_2"/>
    <property type="match status" value="2"/>
</dbReference>
<keyword evidence="8" id="KW-1185">Reference proteome</keyword>
<feature type="region of interest" description="Disordered" evidence="4">
    <location>
        <begin position="111"/>
        <end position="148"/>
    </location>
</feature>
<keyword evidence="3" id="KW-0175">Coiled coil</keyword>
<dbReference type="SUPFAM" id="SSF51045">
    <property type="entry name" value="WW domain"/>
    <property type="match status" value="2"/>
</dbReference>
<organism evidence="7 8">
    <name type="scientific">Mytilus coruscus</name>
    <name type="common">Sea mussel</name>
    <dbReference type="NCBI Taxonomy" id="42192"/>
    <lineage>
        <taxon>Eukaryota</taxon>
        <taxon>Metazoa</taxon>
        <taxon>Spiralia</taxon>
        <taxon>Lophotrochozoa</taxon>
        <taxon>Mollusca</taxon>
        <taxon>Bivalvia</taxon>
        <taxon>Autobranchia</taxon>
        <taxon>Pteriomorphia</taxon>
        <taxon>Mytilida</taxon>
        <taxon>Mytiloidea</taxon>
        <taxon>Mytilidae</taxon>
        <taxon>Mytilinae</taxon>
        <taxon>Mytilus</taxon>
    </lineage>
</organism>
<feature type="compositionally biased region" description="Polar residues" evidence="4">
    <location>
        <begin position="667"/>
        <end position="716"/>
    </location>
</feature>
<evidence type="ECO:0000256" key="4">
    <source>
        <dbReference type="SAM" id="MobiDB-lite"/>
    </source>
</evidence>
<dbReference type="GO" id="GO:0005829">
    <property type="term" value="C:cytosol"/>
    <property type="evidence" value="ECO:0007669"/>
    <property type="project" value="TreeGrafter"/>
</dbReference>
<dbReference type="GO" id="GO:0006915">
    <property type="term" value="P:apoptotic process"/>
    <property type="evidence" value="ECO:0007669"/>
    <property type="project" value="InterPro"/>
</dbReference>
<dbReference type="PANTHER" id="PTHR47522:SF2">
    <property type="entry name" value="PROTEIN SALVADOR HOMOLOG 1"/>
    <property type="match status" value="1"/>
</dbReference>
<evidence type="ECO:0000259" key="6">
    <source>
        <dbReference type="PROSITE" id="PS50951"/>
    </source>
</evidence>
<dbReference type="CDD" id="cd21433">
    <property type="entry name" value="SARAH_Sav"/>
    <property type="match status" value="1"/>
</dbReference>
<evidence type="ECO:0000256" key="3">
    <source>
        <dbReference type="SAM" id="Coils"/>
    </source>
</evidence>
<protein>
    <submittedName>
        <fullName evidence="7">SAV1</fullName>
    </submittedName>
</protein>
<dbReference type="AlphaFoldDB" id="A0A6J8EFT5"/>
<dbReference type="CDD" id="cd00201">
    <property type="entry name" value="WW"/>
    <property type="match status" value="2"/>
</dbReference>
<feature type="domain" description="WW" evidence="5">
    <location>
        <begin position="231"/>
        <end position="264"/>
    </location>
</feature>
<evidence type="ECO:0000256" key="2">
    <source>
        <dbReference type="ARBA" id="ARBA00022737"/>
    </source>
</evidence>
<feature type="region of interest" description="Disordered" evidence="4">
    <location>
        <begin position="66"/>
        <end position="99"/>
    </location>
</feature>
<dbReference type="Gene3D" id="2.20.70.10">
    <property type="match status" value="2"/>
</dbReference>
<evidence type="ECO:0000313" key="7">
    <source>
        <dbReference type="EMBL" id="CAC5419549.1"/>
    </source>
</evidence>
<evidence type="ECO:0000313" key="8">
    <source>
        <dbReference type="Proteomes" id="UP000507470"/>
    </source>
</evidence>
<dbReference type="GO" id="GO:0060090">
    <property type="term" value="F:molecular adaptor activity"/>
    <property type="evidence" value="ECO:0007669"/>
    <property type="project" value="InterPro"/>
</dbReference>
<dbReference type="InterPro" id="IPR011524">
    <property type="entry name" value="SARAH_dom"/>
</dbReference>
<keyword evidence="1" id="KW-0597">Phosphoprotein</keyword>
<name>A0A6J8EFT5_MYTCO</name>
<evidence type="ECO:0000259" key="5">
    <source>
        <dbReference type="PROSITE" id="PS50020"/>
    </source>
</evidence>
<dbReference type="EMBL" id="CACVKT020009040">
    <property type="protein sequence ID" value="CAC5419549.1"/>
    <property type="molecule type" value="Genomic_DNA"/>
</dbReference>